<evidence type="ECO:0000256" key="12">
    <source>
        <dbReference type="ARBA" id="ARBA00023033"/>
    </source>
</evidence>
<evidence type="ECO:0000256" key="6">
    <source>
        <dbReference type="ARBA" id="ARBA00022617"/>
    </source>
</evidence>
<evidence type="ECO:0000256" key="4">
    <source>
        <dbReference type="ARBA" id="ARBA00004406"/>
    </source>
</evidence>
<accession>A0A7R9Q9Z6</accession>
<comment type="function">
    <text evidence="2">May be involved in the metabolism of insect hormones and in the breakdown of synthetic insecticides.</text>
</comment>
<dbReference type="GO" id="GO:0005789">
    <property type="term" value="C:endoplasmic reticulum membrane"/>
    <property type="evidence" value="ECO:0007669"/>
    <property type="project" value="UniProtKB-SubCell"/>
</dbReference>
<evidence type="ECO:0000256" key="14">
    <source>
        <dbReference type="PIRSR" id="PIRSR602403-1"/>
    </source>
</evidence>
<keyword evidence="9" id="KW-0492">Microsome</keyword>
<evidence type="ECO:0000256" key="8">
    <source>
        <dbReference type="ARBA" id="ARBA00022824"/>
    </source>
</evidence>
<dbReference type="PRINTS" id="PR00465">
    <property type="entry name" value="EP450IV"/>
</dbReference>
<dbReference type="AlphaFoldDB" id="A0A7R9Q9Z6"/>
<dbReference type="SUPFAM" id="SSF48264">
    <property type="entry name" value="Cytochrome P450"/>
    <property type="match status" value="1"/>
</dbReference>
<keyword evidence="6 14" id="KW-0349">Heme</keyword>
<evidence type="ECO:0008006" key="18">
    <source>
        <dbReference type="Google" id="ProtNLM"/>
    </source>
</evidence>
<dbReference type="OrthoDB" id="7779621at2759"/>
<evidence type="ECO:0000313" key="16">
    <source>
        <dbReference type="EMBL" id="CAD7638131.1"/>
    </source>
</evidence>
<keyword evidence="11 14" id="KW-0408">Iron</keyword>
<evidence type="ECO:0000256" key="3">
    <source>
        <dbReference type="ARBA" id="ARBA00004174"/>
    </source>
</evidence>
<dbReference type="InterPro" id="IPR036396">
    <property type="entry name" value="Cyt_P450_sf"/>
</dbReference>
<protein>
    <recommendedName>
        <fullName evidence="18">Cytochrome P450</fullName>
    </recommendedName>
</protein>
<evidence type="ECO:0000256" key="10">
    <source>
        <dbReference type="ARBA" id="ARBA00023002"/>
    </source>
</evidence>
<dbReference type="PANTHER" id="PTHR24292">
    <property type="entry name" value="CYTOCHROME P450"/>
    <property type="match status" value="1"/>
</dbReference>
<dbReference type="InterPro" id="IPR017972">
    <property type="entry name" value="Cyt_P450_CS"/>
</dbReference>
<dbReference type="InterPro" id="IPR001128">
    <property type="entry name" value="Cyt_P450"/>
</dbReference>
<name>A0A7R9Q9Z6_9ACAR</name>
<evidence type="ECO:0000256" key="9">
    <source>
        <dbReference type="ARBA" id="ARBA00022848"/>
    </source>
</evidence>
<comment type="similarity">
    <text evidence="5 15">Belongs to the cytochrome P450 family.</text>
</comment>
<dbReference type="PRINTS" id="PR00385">
    <property type="entry name" value="P450"/>
</dbReference>
<evidence type="ECO:0000256" key="7">
    <source>
        <dbReference type="ARBA" id="ARBA00022723"/>
    </source>
</evidence>
<reference evidence="16" key="1">
    <citation type="submission" date="2020-11" db="EMBL/GenBank/DDBJ databases">
        <authorList>
            <person name="Tran Van P."/>
        </authorList>
    </citation>
    <scope>NUCLEOTIDE SEQUENCE</scope>
</reference>
<organism evidence="16">
    <name type="scientific">Medioppia subpectinata</name>
    <dbReference type="NCBI Taxonomy" id="1979941"/>
    <lineage>
        <taxon>Eukaryota</taxon>
        <taxon>Metazoa</taxon>
        <taxon>Ecdysozoa</taxon>
        <taxon>Arthropoda</taxon>
        <taxon>Chelicerata</taxon>
        <taxon>Arachnida</taxon>
        <taxon>Acari</taxon>
        <taxon>Acariformes</taxon>
        <taxon>Sarcoptiformes</taxon>
        <taxon>Oribatida</taxon>
        <taxon>Brachypylina</taxon>
        <taxon>Oppioidea</taxon>
        <taxon>Oppiidae</taxon>
        <taxon>Medioppia</taxon>
    </lineage>
</organism>
<dbReference type="EMBL" id="OC875029">
    <property type="protein sequence ID" value="CAD7638131.1"/>
    <property type="molecule type" value="Genomic_DNA"/>
</dbReference>
<gene>
    <name evidence="16" type="ORF">OSB1V03_LOCUS17249</name>
</gene>
<keyword evidence="12 15" id="KW-0503">Monooxygenase</keyword>
<evidence type="ECO:0000256" key="15">
    <source>
        <dbReference type="RuleBase" id="RU000461"/>
    </source>
</evidence>
<keyword evidence="10 15" id="KW-0560">Oxidoreductase</keyword>
<dbReference type="PROSITE" id="PS00086">
    <property type="entry name" value="CYTOCHROME_P450"/>
    <property type="match status" value="1"/>
</dbReference>
<keyword evidence="13" id="KW-0472">Membrane</keyword>
<feature type="binding site" description="axial binding residue" evidence="14">
    <location>
        <position position="238"/>
    </location>
    <ligand>
        <name>heme</name>
        <dbReference type="ChEBI" id="CHEBI:30413"/>
    </ligand>
    <ligandPart>
        <name>Fe</name>
        <dbReference type="ChEBI" id="CHEBI:18248"/>
    </ligandPart>
</feature>
<evidence type="ECO:0000313" key="17">
    <source>
        <dbReference type="Proteomes" id="UP000759131"/>
    </source>
</evidence>
<dbReference type="PANTHER" id="PTHR24292:SF54">
    <property type="entry name" value="CYP9F3-RELATED"/>
    <property type="match status" value="1"/>
</dbReference>
<evidence type="ECO:0000256" key="2">
    <source>
        <dbReference type="ARBA" id="ARBA00003690"/>
    </source>
</evidence>
<keyword evidence="7 14" id="KW-0479">Metal-binding</keyword>
<dbReference type="InterPro" id="IPR050476">
    <property type="entry name" value="Insect_CytP450_Detox"/>
</dbReference>
<dbReference type="Gene3D" id="1.10.630.10">
    <property type="entry name" value="Cytochrome P450"/>
    <property type="match status" value="1"/>
</dbReference>
<keyword evidence="17" id="KW-1185">Reference proteome</keyword>
<comment type="subcellular location">
    <subcellularLocation>
        <location evidence="4">Endoplasmic reticulum membrane</location>
        <topology evidence="4">Peripheral membrane protein</topology>
    </subcellularLocation>
    <subcellularLocation>
        <location evidence="3">Microsome membrane</location>
        <topology evidence="3">Peripheral membrane protein</topology>
    </subcellularLocation>
</comment>
<proteinExistence type="inferred from homology"/>
<evidence type="ECO:0000256" key="11">
    <source>
        <dbReference type="ARBA" id="ARBA00023004"/>
    </source>
</evidence>
<dbReference type="InterPro" id="IPR002403">
    <property type="entry name" value="Cyt_P450_E_grp-IV"/>
</dbReference>
<keyword evidence="8" id="KW-0256">Endoplasmic reticulum</keyword>
<dbReference type="GO" id="GO:0020037">
    <property type="term" value="F:heme binding"/>
    <property type="evidence" value="ECO:0007669"/>
    <property type="project" value="InterPro"/>
</dbReference>
<dbReference type="Proteomes" id="UP000759131">
    <property type="component" value="Unassembled WGS sequence"/>
</dbReference>
<comment type="cofactor">
    <cofactor evidence="1 14">
        <name>heme</name>
        <dbReference type="ChEBI" id="CHEBI:30413"/>
    </cofactor>
</comment>
<dbReference type="GO" id="GO:0005506">
    <property type="term" value="F:iron ion binding"/>
    <property type="evidence" value="ECO:0007669"/>
    <property type="project" value="InterPro"/>
</dbReference>
<dbReference type="GO" id="GO:0004497">
    <property type="term" value="F:monooxygenase activity"/>
    <property type="evidence" value="ECO:0007669"/>
    <property type="project" value="UniProtKB-KW"/>
</dbReference>
<dbReference type="Pfam" id="PF00067">
    <property type="entry name" value="p450"/>
    <property type="match status" value="1"/>
</dbReference>
<sequence>MFFIDLIRRVMSERKQSDKKHNDFMQLLMDVEREDNNTTTTTGADSVATDAMFGHHLSEGIDELKVEKQALSGVVEKKLTSAEIVAQCALFLIAGYETSAQTLSYCVYELALNPDIQDLLVKETKEAFNENTADIDYETLCRLPLLDAFVSETLRHYPVGLRTIREAAEDVVLTGGSDGSKVKIEKGVIVEIPLYAIHHSPDNFPDPFAFKPDRFLPQNRHNIKPYTYLPFGAGPRNCIGMRFALLEIKLVVAKMIQQFRFYGVPDTDVPVVFTPGYNLLQADRLIVGVEKR</sequence>
<evidence type="ECO:0000256" key="13">
    <source>
        <dbReference type="ARBA" id="ARBA00023136"/>
    </source>
</evidence>
<dbReference type="EMBL" id="CAJPIZ010020454">
    <property type="protein sequence ID" value="CAG2117296.1"/>
    <property type="molecule type" value="Genomic_DNA"/>
</dbReference>
<evidence type="ECO:0000256" key="5">
    <source>
        <dbReference type="ARBA" id="ARBA00010617"/>
    </source>
</evidence>
<evidence type="ECO:0000256" key="1">
    <source>
        <dbReference type="ARBA" id="ARBA00001971"/>
    </source>
</evidence>
<dbReference type="GO" id="GO:0016705">
    <property type="term" value="F:oxidoreductase activity, acting on paired donors, with incorporation or reduction of molecular oxygen"/>
    <property type="evidence" value="ECO:0007669"/>
    <property type="project" value="InterPro"/>
</dbReference>